<dbReference type="OrthoDB" id="10368568at2759"/>
<sequence length="80" mass="8690">MNKFLAFLLMLLVISTSQAARPLSALSVQQDIPRFLPLLELFANVAMEVEVNAPVLGPNPALSLTSSAYLGNYIRIFAPT</sequence>
<dbReference type="EMBL" id="KZ664654">
    <property type="protein sequence ID" value="PPS04058.1"/>
    <property type="molecule type" value="Genomic_DNA"/>
</dbReference>
<reference evidence="2 3" key="1">
    <citation type="submission" date="2015-01" db="EMBL/GenBank/DDBJ databases">
        <title>Genome of allotetraploid Gossypium barbadense reveals genomic plasticity and fiber elongation in cotton evolution.</title>
        <authorList>
            <person name="Chen X."/>
            <person name="Liu X."/>
            <person name="Zhao B."/>
            <person name="Zheng H."/>
            <person name="Hu Y."/>
            <person name="Lu G."/>
            <person name="Yang C."/>
            <person name="Chen J."/>
            <person name="Shan C."/>
            <person name="Zhang L."/>
            <person name="Zhou Y."/>
            <person name="Wang L."/>
            <person name="Guo W."/>
            <person name="Bai Y."/>
            <person name="Ruan J."/>
            <person name="Shangguan X."/>
            <person name="Mao Y."/>
            <person name="Jiang J."/>
            <person name="Zhu Y."/>
            <person name="Lei J."/>
            <person name="Kang H."/>
            <person name="Chen S."/>
            <person name="He X."/>
            <person name="Wang R."/>
            <person name="Wang Y."/>
            <person name="Chen J."/>
            <person name="Wang L."/>
            <person name="Yu S."/>
            <person name="Wang B."/>
            <person name="Wei J."/>
            <person name="Song S."/>
            <person name="Lu X."/>
            <person name="Gao Z."/>
            <person name="Gu W."/>
            <person name="Deng X."/>
            <person name="Ma D."/>
            <person name="Wang S."/>
            <person name="Liang W."/>
            <person name="Fang L."/>
            <person name="Cai C."/>
            <person name="Zhu X."/>
            <person name="Zhou B."/>
            <person name="Zhang Y."/>
            <person name="Chen Z."/>
            <person name="Xu S."/>
            <person name="Zhu R."/>
            <person name="Wang S."/>
            <person name="Zhang T."/>
            <person name="Zhao G."/>
        </authorList>
    </citation>
    <scope>NUCLEOTIDE SEQUENCE [LARGE SCALE GENOMIC DNA]</scope>
    <source>
        <strain evidence="3">cv. Xinhai21</strain>
        <tissue evidence="2">Leaf</tissue>
    </source>
</reference>
<evidence type="ECO:0000313" key="2">
    <source>
        <dbReference type="EMBL" id="PPS04058.1"/>
    </source>
</evidence>
<name>A0A2P5XL31_GOSBA</name>
<organism evidence="2 3">
    <name type="scientific">Gossypium barbadense</name>
    <name type="common">Sea Island cotton</name>
    <name type="synonym">Hibiscus barbadensis</name>
    <dbReference type="NCBI Taxonomy" id="3634"/>
    <lineage>
        <taxon>Eukaryota</taxon>
        <taxon>Viridiplantae</taxon>
        <taxon>Streptophyta</taxon>
        <taxon>Embryophyta</taxon>
        <taxon>Tracheophyta</taxon>
        <taxon>Spermatophyta</taxon>
        <taxon>Magnoliopsida</taxon>
        <taxon>eudicotyledons</taxon>
        <taxon>Gunneridae</taxon>
        <taxon>Pentapetalae</taxon>
        <taxon>rosids</taxon>
        <taxon>malvids</taxon>
        <taxon>Malvales</taxon>
        <taxon>Malvaceae</taxon>
        <taxon>Malvoideae</taxon>
        <taxon>Gossypium</taxon>
    </lineage>
</organism>
<evidence type="ECO:0000256" key="1">
    <source>
        <dbReference type="SAM" id="SignalP"/>
    </source>
</evidence>
<evidence type="ECO:0000313" key="3">
    <source>
        <dbReference type="Proteomes" id="UP000239757"/>
    </source>
</evidence>
<feature type="signal peptide" evidence="1">
    <location>
        <begin position="1"/>
        <end position="19"/>
    </location>
</feature>
<accession>A0A2P5XL31</accession>
<keyword evidence="1" id="KW-0732">Signal</keyword>
<protein>
    <submittedName>
        <fullName evidence="2">Uncharacterized protein</fullName>
    </submittedName>
</protein>
<dbReference type="AlphaFoldDB" id="A0A2P5XL31"/>
<proteinExistence type="predicted"/>
<gene>
    <name evidence="2" type="ORF">GOBAR_AA16610</name>
</gene>
<dbReference type="Proteomes" id="UP000239757">
    <property type="component" value="Unassembled WGS sequence"/>
</dbReference>
<feature type="chain" id="PRO_5015178137" evidence="1">
    <location>
        <begin position="20"/>
        <end position="80"/>
    </location>
</feature>